<keyword evidence="3" id="KW-1185">Reference proteome</keyword>
<evidence type="ECO:0000256" key="1">
    <source>
        <dbReference type="SAM" id="MobiDB-lite"/>
    </source>
</evidence>
<sequence length="542" mass="59119">MGQKNSHKKGLRRGDSLRDKVAHQADHGRRNFLRNLGIIGTSGFLLNKLPVSALGMSPLAAALTANGDDERVLVLIRLKGGNDGLNTIIPIHDFGTYEAARPNIHIPRNEVVELTSSLALHPQLQPLQGLWNDGEMRVVQNVGYPQQSLSHFRSSDIWASTSDTEEVVTSGILGRYLNNQYPDFLSNPPETPPAIQIGGPGNLLFNNADDFNYAISTENPTQLYNIARTGQLYDVEDVPDCTYGEQLGYLRAVANTTFRYAGVLAQAYDEGANTAEYANDRLGDQLALVARMLRGGLKTRLFVVELDGFDTHANQPDAHAALMNSVGVNVKAFFEDLKTGAIDDRVLAMTFSEFGRRIYQNGSTGTDHGAAAPMMLFGKGLNGNGTTGGLADMHDVDDAFNMKQKVDFRSVYATVLSNWLCIDGDLVDNLMGQSFARMDDLGLFCQGTVSDNNPRAASLGMRAYLSGGEVIIDYTLPSTANVGIHFFDVAGRKLSSPFRGQRSAGENSQRFSLNNIGWASGVYVVSLEVNGRMYSRKLGMFR</sequence>
<dbReference type="Pfam" id="PF07394">
    <property type="entry name" value="DUF1501"/>
    <property type="match status" value="1"/>
</dbReference>
<dbReference type="AlphaFoldDB" id="A0A1H9F9U5"/>
<dbReference type="OrthoDB" id="9779968at2"/>
<dbReference type="STRING" id="478744.SAMN05444359_108147"/>
<evidence type="ECO:0000313" key="3">
    <source>
        <dbReference type="Proteomes" id="UP000199021"/>
    </source>
</evidence>
<gene>
    <name evidence="2" type="ORF">SAMN05444359_108147</name>
</gene>
<dbReference type="InParanoid" id="A0A1H9F9U5"/>
<dbReference type="InterPro" id="IPR010869">
    <property type="entry name" value="DUF1501"/>
</dbReference>
<protein>
    <submittedName>
        <fullName evidence="2">Por secretion system C-terminal sorting domain-containing protein</fullName>
    </submittedName>
</protein>
<dbReference type="PANTHER" id="PTHR43737:SF1">
    <property type="entry name" value="DUF1501 DOMAIN-CONTAINING PROTEIN"/>
    <property type="match status" value="1"/>
</dbReference>
<dbReference type="Proteomes" id="UP000199021">
    <property type="component" value="Unassembled WGS sequence"/>
</dbReference>
<reference evidence="3" key="1">
    <citation type="submission" date="2016-10" db="EMBL/GenBank/DDBJ databases">
        <authorList>
            <person name="Varghese N."/>
            <person name="Submissions S."/>
        </authorList>
    </citation>
    <scope>NUCLEOTIDE SEQUENCE [LARGE SCALE GENOMIC DNA]</scope>
    <source>
        <strain evidence="3">DSM 24740</strain>
    </source>
</reference>
<feature type="region of interest" description="Disordered" evidence="1">
    <location>
        <begin position="1"/>
        <end position="24"/>
    </location>
</feature>
<feature type="compositionally biased region" description="Basic residues" evidence="1">
    <location>
        <begin position="1"/>
        <end position="11"/>
    </location>
</feature>
<dbReference type="PANTHER" id="PTHR43737">
    <property type="entry name" value="BLL7424 PROTEIN"/>
    <property type="match status" value="1"/>
</dbReference>
<evidence type="ECO:0000313" key="2">
    <source>
        <dbReference type="EMBL" id="SEQ34722.1"/>
    </source>
</evidence>
<feature type="compositionally biased region" description="Basic and acidic residues" evidence="1">
    <location>
        <begin position="12"/>
        <end position="24"/>
    </location>
</feature>
<accession>A0A1H9F9U5</accession>
<organism evidence="2 3">
    <name type="scientific">Neolewinella agarilytica</name>
    <dbReference type="NCBI Taxonomy" id="478744"/>
    <lineage>
        <taxon>Bacteria</taxon>
        <taxon>Pseudomonadati</taxon>
        <taxon>Bacteroidota</taxon>
        <taxon>Saprospiria</taxon>
        <taxon>Saprospirales</taxon>
        <taxon>Lewinellaceae</taxon>
        <taxon>Neolewinella</taxon>
    </lineage>
</organism>
<dbReference type="RefSeq" id="WP_090167593.1">
    <property type="nucleotide sequence ID" value="NZ_FOFB01000008.1"/>
</dbReference>
<proteinExistence type="predicted"/>
<name>A0A1H9F9U5_9BACT</name>
<dbReference type="EMBL" id="FOFB01000008">
    <property type="protein sequence ID" value="SEQ34722.1"/>
    <property type="molecule type" value="Genomic_DNA"/>
</dbReference>